<dbReference type="STRING" id="360411.AC812_15285"/>
<comment type="function">
    <text evidence="6">Catalyzes the synthesis of 5,6-dihydrouridine (D), a modified base found in the D-loop of most tRNAs, via the reduction of the C5-C6 double bond in target uridines.</text>
</comment>
<feature type="domain" description="DUS-like FMN-binding" evidence="9">
    <location>
        <begin position="1"/>
        <end position="267"/>
    </location>
</feature>
<evidence type="ECO:0000313" key="10">
    <source>
        <dbReference type="EMBL" id="KPL73053.1"/>
    </source>
</evidence>
<dbReference type="GO" id="GO:0050660">
    <property type="term" value="F:flavin adenine dinucleotide binding"/>
    <property type="evidence" value="ECO:0007669"/>
    <property type="project" value="InterPro"/>
</dbReference>
<dbReference type="AlphaFoldDB" id="A0A0P6XMB8"/>
<dbReference type="PATRIC" id="fig|360411.5.peg.1885"/>
<dbReference type="SUPFAM" id="SSF51395">
    <property type="entry name" value="FMN-linked oxidoreductases"/>
    <property type="match status" value="1"/>
</dbReference>
<feature type="binding site" evidence="8">
    <location>
        <begin position="208"/>
        <end position="209"/>
    </location>
    <ligand>
        <name>FMN</name>
        <dbReference type="ChEBI" id="CHEBI:58210"/>
    </ligand>
</feature>
<keyword evidence="11" id="KW-1185">Reference proteome</keyword>
<feature type="binding site" evidence="8">
    <location>
        <position position="54"/>
    </location>
    <ligand>
        <name>FMN</name>
        <dbReference type="ChEBI" id="CHEBI:58210"/>
    </ligand>
</feature>
<evidence type="ECO:0000256" key="7">
    <source>
        <dbReference type="PIRSR" id="PIRSR006621-1"/>
    </source>
</evidence>
<dbReference type="Proteomes" id="UP000050514">
    <property type="component" value="Unassembled WGS sequence"/>
</dbReference>
<comment type="caution">
    <text evidence="10">The sequence shown here is derived from an EMBL/GenBank/DDBJ whole genome shotgun (WGS) entry which is preliminary data.</text>
</comment>
<feature type="binding site" evidence="8">
    <location>
        <position position="153"/>
    </location>
    <ligand>
        <name>FMN</name>
        <dbReference type="ChEBI" id="CHEBI:58210"/>
    </ligand>
</feature>
<gene>
    <name evidence="10" type="ORF">AC812_15285</name>
</gene>
<evidence type="ECO:0000256" key="2">
    <source>
        <dbReference type="ARBA" id="ARBA00022630"/>
    </source>
</evidence>
<dbReference type="EC" id="1.3.1.-" evidence="6"/>
<dbReference type="EMBL" id="LGHJ01000022">
    <property type="protein sequence ID" value="KPL73053.1"/>
    <property type="molecule type" value="Genomic_DNA"/>
</dbReference>
<feature type="binding site" evidence="8">
    <location>
        <position position="123"/>
    </location>
    <ligand>
        <name>FMN</name>
        <dbReference type="ChEBI" id="CHEBI:58210"/>
    </ligand>
</feature>
<evidence type="ECO:0000256" key="1">
    <source>
        <dbReference type="ARBA" id="ARBA00001917"/>
    </source>
</evidence>
<dbReference type="Gene3D" id="3.20.20.70">
    <property type="entry name" value="Aldolase class I"/>
    <property type="match status" value="1"/>
</dbReference>
<feature type="active site" description="Proton donor" evidence="7">
    <location>
        <position position="84"/>
    </location>
</feature>
<protein>
    <recommendedName>
        <fullName evidence="6">tRNA-dihydrouridine synthase</fullName>
        <ecNumber evidence="6">1.3.1.-</ecNumber>
    </recommendedName>
</protein>
<keyword evidence="8" id="KW-0547">Nucleotide-binding</keyword>
<accession>A0A0P6XMB8</accession>
<dbReference type="InterPro" id="IPR013785">
    <property type="entry name" value="Aldolase_TIM"/>
</dbReference>
<organism evidence="10 11">
    <name type="scientific">Bellilinea caldifistulae</name>
    <dbReference type="NCBI Taxonomy" id="360411"/>
    <lineage>
        <taxon>Bacteria</taxon>
        <taxon>Bacillati</taxon>
        <taxon>Chloroflexota</taxon>
        <taxon>Anaerolineae</taxon>
        <taxon>Anaerolineales</taxon>
        <taxon>Anaerolineaceae</taxon>
        <taxon>Bellilinea</taxon>
    </lineage>
</organism>
<reference evidence="10 11" key="1">
    <citation type="submission" date="2015-07" db="EMBL/GenBank/DDBJ databases">
        <title>Draft genome of Bellilinea caldifistulae DSM 17877.</title>
        <authorList>
            <person name="Hemp J."/>
            <person name="Ward L.M."/>
            <person name="Pace L.A."/>
            <person name="Fischer W.W."/>
        </authorList>
    </citation>
    <scope>NUCLEOTIDE SEQUENCE [LARGE SCALE GENOMIC DNA]</scope>
    <source>
        <strain evidence="10 11">GOMI-1</strain>
    </source>
</reference>
<evidence type="ECO:0000256" key="8">
    <source>
        <dbReference type="PIRSR" id="PIRSR006621-2"/>
    </source>
</evidence>
<dbReference type="InterPro" id="IPR035587">
    <property type="entry name" value="DUS-like_FMN-bd"/>
</dbReference>
<sequence length="301" mass="34286">MDGLSERPFRSLVRKSGSAMSYTEFINAIDVLSGIQRVHKKISYYESERPVVFQIFDDDPDRILDAARQLIPFQPDIIDLNMGCSAHHVAGRGAGAGLLPQPHKVAAIIQNLVKNLPVPVTAKIRLGWDDHNRNYLEIARIVEDCGAQLIAVHGRTKAQGYTGRADWDAIAEIKSVLRIPVIANGDVQTVTDIQRIQAHTRCDGVMIGRAALFNPWIFSYKDREEVSHREVKIWIDAHLEEMIQFHGIELGLILFRKYLKRLLSPYQISDEFLLPLLTETDFDRFKNQIDHLFKNVLEQKP</sequence>
<dbReference type="PROSITE" id="PS01136">
    <property type="entry name" value="UPF0034"/>
    <property type="match status" value="1"/>
</dbReference>
<dbReference type="InterPro" id="IPR018517">
    <property type="entry name" value="tRNA_hU_synthase_CS"/>
</dbReference>
<keyword evidence="4 6" id="KW-0819">tRNA processing</keyword>
<dbReference type="CDD" id="cd02801">
    <property type="entry name" value="DUS_like_FMN"/>
    <property type="match status" value="1"/>
</dbReference>
<keyword evidence="5 6" id="KW-0560">Oxidoreductase</keyword>
<keyword evidence="2 6" id="KW-0285">Flavoprotein</keyword>
<dbReference type="InterPro" id="IPR001269">
    <property type="entry name" value="DUS_fam"/>
</dbReference>
<evidence type="ECO:0000256" key="3">
    <source>
        <dbReference type="ARBA" id="ARBA00022643"/>
    </source>
</evidence>
<evidence type="ECO:0000259" key="9">
    <source>
        <dbReference type="Pfam" id="PF01207"/>
    </source>
</evidence>
<evidence type="ECO:0000313" key="11">
    <source>
        <dbReference type="Proteomes" id="UP000050514"/>
    </source>
</evidence>
<evidence type="ECO:0000256" key="4">
    <source>
        <dbReference type="ARBA" id="ARBA00022694"/>
    </source>
</evidence>
<comment type="cofactor">
    <cofactor evidence="1 6 8">
        <name>FMN</name>
        <dbReference type="ChEBI" id="CHEBI:58210"/>
    </cofactor>
</comment>
<name>A0A0P6XMB8_9CHLR</name>
<evidence type="ECO:0000256" key="6">
    <source>
        <dbReference type="PIRNR" id="PIRNR006621"/>
    </source>
</evidence>
<proteinExistence type="inferred from homology"/>
<dbReference type="PIRSF" id="PIRSF006621">
    <property type="entry name" value="Dus"/>
    <property type="match status" value="1"/>
</dbReference>
<keyword evidence="3 6" id="KW-0288">FMN</keyword>
<comment type="similarity">
    <text evidence="6">Belongs to the dus family.</text>
</comment>
<dbReference type="PANTHER" id="PTHR11082:SF25">
    <property type="entry name" value="DUS-LIKE FMN-BINDING DOMAIN-CONTAINING PROTEIN"/>
    <property type="match status" value="1"/>
</dbReference>
<dbReference type="PANTHER" id="PTHR11082">
    <property type="entry name" value="TRNA-DIHYDROURIDINE SYNTHASE"/>
    <property type="match status" value="1"/>
</dbReference>
<evidence type="ECO:0000256" key="5">
    <source>
        <dbReference type="ARBA" id="ARBA00023002"/>
    </source>
</evidence>
<dbReference type="GO" id="GO:0017150">
    <property type="term" value="F:tRNA dihydrouridine synthase activity"/>
    <property type="evidence" value="ECO:0007669"/>
    <property type="project" value="InterPro"/>
</dbReference>
<dbReference type="Pfam" id="PF01207">
    <property type="entry name" value="Dus"/>
    <property type="match status" value="1"/>
</dbReference>